<dbReference type="EMBL" id="CP147982">
    <property type="protein sequence ID" value="WXK74594.1"/>
    <property type="molecule type" value="Genomic_DNA"/>
</dbReference>
<dbReference type="Proteomes" id="UP001626628">
    <property type="component" value="Chromosome"/>
</dbReference>
<dbReference type="InterPro" id="IPR042001">
    <property type="entry name" value="Sortase_F"/>
</dbReference>
<dbReference type="CDD" id="cd05829">
    <property type="entry name" value="Sortase_F"/>
    <property type="match status" value="1"/>
</dbReference>
<evidence type="ECO:0000256" key="2">
    <source>
        <dbReference type="SAM" id="MobiDB-lite"/>
    </source>
</evidence>
<dbReference type="RefSeq" id="WP_399149204.1">
    <property type="nucleotide sequence ID" value="NZ_CP147982.1"/>
</dbReference>
<evidence type="ECO:0000256" key="1">
    <source>
        <dbReference type="ARBA" id="ARBA00022801"/>
    </source>
</evidence>
<sequence>MTAQQSPPQPNTNPPRTAVSATRPVGRGLLWSAAAFLLGSLLVYNSVDTSADPKPQSSTAVAASASPRATAPADQSAGLALPRSLPKRLTIPAIAVDAPFTQLGIGATGQLDAPPAGNRNLVGWFKDGATPGERGSSIVAGHVDTKTGPAVFMQLESLKPGSTINITREDAMVATFKVDSVETFNKSRFPNDRVYADSSSAQLRLITCGGAYDRKVRDYVDNVVVFAHLSSYRHA</sequence>
<dbReference type="InterPro" id="IPR005754">
    <property type="entry name" value="Sortase"/>
</dbReference>
<keyword evidence="1" id="KW-0378">Hydrolase</keyword>
<dbReference type="SUPFAM" id="SSF63817">
    <property type="entry name" value="Sortase"/>
    <property type="match status" value="1"/>
</dbReference>
<name>A0ABZ2QDH8_9ACTN</name>
<keyword evidence="4" id="KW-1185">Reference proteome</keyword>
<gene>
    <name evidence="3" type="ORF">WAB15_00510</name>
</gene>
<evidence type="ECO:0000313" key="4">
    <source>
        <dbReference type="Proteomes" id="UP001626628"/>
    </source>
</evidence>
<feature type="region of interest" description="Disordered" evidence="2">
    <location>
        <begin position="50"/>
        <end position="79"/>
    </location>
</feature>
<dbReference type="NCBIfam" id="NF033748">
    <property type="entry name" value="class_F_sortase"/>
    <property type="match status" value="1"/>
</dbReference>
<dbReference type="Gene3D" id="2.40.260.10">
    <property type="entry name" value="Sortase"/>
    <property type="match status" value="1"/>
</dbReference>
<organism evidence="3 4">
    <name type="scientific">Streptomyces sirii</name>
    <dbReference type="NCBI Taxonomy" id="3127701"/>
    <lineage>
        <taxon>Bacteria</taxon>
        <taxon>Bacillati</taxon>
        <taxon>Actinomycetota</taxon>
        <taxon>Actinomycetes</taxon>
        <taxon>Kitasatosporales</taxon>
        <taxon>Streptomycetaceae</taxon>
        <taxon>Streptomyces</taxon>
    </lineage>
</organism>
<reference evidence="3 4" key="1">
    <citation type="submission" date="2024-03" db="EMBL/GenBank/DDBJ databases">
        <title>The complete genome of Streptomyces sirii sp.nov.</title>
        <authorList>
            <person name="Zakalyukina Y.V."/>
            <person name="Belik A.R."/>
            <person name="Biryukov M.V."/>
            <person name="Baturina O.A."/>
            <person name="Kabilov M.R."/>
        </authorList>
    </citation>
    <scope>NUCLEOTIDE SEQUENCE [LARGE SCALE GENOMIC DNA]</scope>
    <source>
        <strain evidence="3 4">BP-8</strain>
    </source>
</reference>
<dbReference type="Pfam" id="PF04203">
    <property type="entry name" value="Sortase"/>
    <property type="match status" value="1"/>
</dbReference>
<feature type="compositionally biased region" description="Low complexity" evidence="2">
    <location>
        <begin position="57"/>
        <end position="73"/>
    </location>
</feature>
<dbReference type="InterPro" id="IPR023365">
    <property type="entry name" value="Sortase_dom-sf"/>
</dbReference>
<protein>
    <submittedName>
        <fullName evidence="3">Class F sortase</fullName>
    </submittedName>
</protein>
<proteinExistence type="predicted"/>
<accession>A0ABZ2QDH8</accession>
<evidence type="ECO:0000313" key="3">
    <source>
        <dbReference type="EMBL" id="WXK74594.1"/>
    </source>
</evidence>
<feature type="region of interest" description="Disordered" evidence="2">
    <location>
        <begin position="1"/>
        <end position="21"/>
    </location>
</feature>